<dbReference type="EMBL" id="BLPF01000001">
    <property type="protein sequence ID" value="GFJ76839.1"/>
    <property type="molecule type" value="Genomic_DNA"/>
</dbReference>
<dbReference type="InterPro" id="IPR010610">
    <property type="entry name" value="EryCIII-like_C"/>
</dbReference>
<dbReference type="RefSeq" id="WP_173053939.1">
    <property type="nucleotide sequence ID" value="NZ_BAABGO010000005.1"/>
</dbReference>
<evidence type="ECO:0000259" key="4">
    <source>
        <dbReference type="Pfam" id="PF06722"/>
    </source>
</evidence>
<gene>
    <name evidence="5" type="primary">yjiC</name>
    <name evidence="5" type="ORF">Phou_010190</name>
</gene>
<dbReference type="PANTHER" id="PTHR48050">
    <property type="entry name" value="STEROL 3-BETA-GLUCOSYLTRANSFERASE"/>
    <property type="match status" value="1"/>
</dbReference>
<dbReference type="Pfam" id="PF03033">
    <property type="entry name" value="Glyco_transf_28"/>
    <property type="match status" value="1"/>
</dbReference>
<reference evidence="5 6" key="1">
    <citation type="submission" date="2020-03" db="EMBL/GenBank/DDBJ databases">
        <title>Whole genome shotgun sequence of Phytohabitans houttuyneae NBRC 108639.</title>
        <authorList>
            <person name="Komaki H."/>
            <person name="Tamura T."/>
        </authorList>
    </citation>
    <scope>NUCLEOTIDE SEQUENCE [LARGE SCALE GENOMIC DNA]</scope>
    <source>
        <strain evidence="5 6">NBRC 108639</strain>
    </source>
</reference>
<sequence>MPQHFLFVAIGGGGHIFPTLGLVSELVARGHRVTYVTTEQFAENVQAAGARFAPYKSVFDDITLPEVVAHEDSETFSRMLFLDENLAMLRAAEEHLAGDVPDVVAYEIFPIIAGRLLAAKWGRPALCFVGGPCSNEHYNLWQELVDTQGHRPWADNDTFRTAVEELMAEYGLGGSVADIFREPEAYTVASIPRSYQARGETFDDRFHFVGPIFHGKRRRGEWQPPADGRPLLLVSLGDDFNDQPDFFRTCARSFAGTRWHVVMATGRTDLAELGELPDNVEAHPWISFVEVLPHTTAFLMQGSVGATMDAMYHGVPLLIFSEFAAEAGPTATRALELGLGYEMSRETFDSGGLPDLVERLVADPGVRERVDRMRTDTRTAGGAVAAADGVEAYLRRVAG</sequence>
<evidence type="ECO:0000313" key="5">
    <source>
        <dbReference type="EMBL" id="GFJ76839.1"/>
    </source>
</evidence>
<reference evidence="5 6" key="2">
    <citation type="submission" date="2020-03" db="EMBL/GenBank/DDBJ databases">
        <authorList>
            <person name="Ichikawa N."/>
            <person name="Kimura A."/>
            <person name="Kitahashi Y."/>
            <person name="Uohara A."/>
        </authorList>
    </citation>
    <scope>NUCLEOTIDE SEQUENCE [LARGE SCALE GENOMIC DNA]</scope>
    <source>
        <strain evidence="5 6">NBRC 108639</strain>
    </source>
</reference>
<organism evidence="5 6">
    <name type="scientific">Phytohabitans houttuyneae</name>
    <dbReference type="NCBI Taxonomy" id="1076126"/>
    <lineage>
        <taxon>Bacteria</taxon>
        <taxon>Bacillati</taxon>
        <taxon>Actinomycetota</taxon>
        <taxon>Actinomycetes</taxon>
        <taxon>Micromonosporales</taxon>
        <taxon>Micromonosporaceae</taxon>
    </lineage>
</organism>
<evidence type="ECO:0000256" key="2">
    <source>
        <dbReference type="ARBA" id="ARBA00022679"/>
    </source>
</evidence>
<dbReference type="PANTHER" id="PTHR48050:SF13">
    <property type="entry name" value="STEROL 3-BETA-GLUCOSYLTRANSFERASE UGT80A2"/>
    <property type="match status" value="1"/>
</dbReference>
<dbReference type="GO" id="GO:0033072">
    <property type="term" value="P:vancomycin biosynthetic process"/>
    <property type="evidence" value="ECO:0007669"/>
    <property type="project" value="UniProtKB-ARBA"/>
</dbReference>
<evidence type="ECO:0000259" key="3">
    <source>
        <dbReference type="Pfam" id="PF03033"/>
    </source>
</evidence>
<comment type="caution">
    <text evidence="5">The sequence shown here is derived from an EMBL/GenBank/DDBJ whole genome shotgun (WGS) entry which is preliminary data.</text>
</comment>
<dbReference type="Proteomes" id="UP000482800">
    <property type="component" value="Unassembled WGS sequence"/>
</dbReference>
<keyword evidence="2 5" id="KW-0808">Transferase</keyword>
<feature type="domain" description="Erythromycin biosynthesis protein CIII-like C-terminal" evidence="4">
    <location>
        <begin position="261"/>
        <end position="377"/>
    </location>
</feature>
<dbReference type="FunFam" id="3.40.50.2000:FF:000072">
    <property type="entry name" value="Glycosyl transferase"/>
    <property type="match status" value="1"/>
</dbReference>
<dbReference type="Pfam" id="PF06722">
    <property type="entry name" value="EryCIII-like_C"/>
    <property type="match status" value="1"/>
</dbReference>
<keyword evidence="6" id="KW-1185">Reference proteome</keyword>
<dbReference type="GO" id="GO:0008194">
    <property type="term" value="F:UDP-glycosyltransferase activity"/>
    <property type="evidence" value="ECO:0007669"/>
    <property type="project" value="InterPro"/>
</dbReference>
<name>A0A6V8K3U7_9ACTN</name>
<dbReference type="InterPro" id="IPR004276">
    <property type="entry name" value="GlycoTrans_28_N"/>
</dbReference>
<dbReference type="CDD" id="cd03784">
    <property type="entry name" value="GT1_Gtf-like"/>
    <property type="match status" value="1"/>
</dbReference>
<evidence type="ECO:0000313" key="6">
    <source>
        <dbReference type="Proteomes" id="UP000482800"/>
    </source>
</evidence>
<dbReference type="GO" id="GO:0016758">
    <property type="term" value="F:hexosyltransferase activity"/>
    <property type="evidence" value="ECO:0007669"/>
    <property type="project" value="InterPro"/>
</dbReference>
<proteinExistence type="inferred from homology"/>
<dbReference type="NCBIfam" id="TIGR01426">
    <property type="entry name" value="MGT"/>
    <property type="match status" value="1"/>
</dbReference>
<dbReference type="InterPro" id="IPR006326">
    <property type="entry name" value="UDPGT_MGT-like"/>
</dbReference>
<comment type="similarity">
    <text evidence="1">Belongs to the UDP-glycosyltransferase family.</text>
</comment>
<dbReference type="SUPFAM" id="SSF53756">
    <property type="entry name" value="UDP-Glycosyltransferase/glycogen phosphorylase"/>
    <property type="match status" value="1"/>
</dbReference>
<dbReference type="InterPro" id="IPR002213">
    <property type="entry name" value="UDP_glucos_trans"/>
</dbReference>
<dbReference type="GO" id="GO:0005975">
    <property type="term" value="P:carbohydrate metabolic process"/>
    <property type="evidence" value="ECO:0007669"/>
    <property type="project" value="InterPro"/>
</dbReference>
<dbReference type="InterPro" id="IPR050426">
    <property type="entry name" value="Glycosyltransferase_28"/>
</dbReference>
<dbReference type="AlphaFoldDB" id="A0A6V8K3U7"/>
<evidence type="ECO:0000256" key="1">
    <source>
        <dbReference type="ARBA" id="ARBA00009995"/>
    </source>
</evidence>
<dbReference type="Gene3D" id="3.40.50.2000">
    <property type="entry name" value="Glycogen Phosphorylase B"/>
    <property type="match status" value="2"/>
</dbReference>
<protein>
    <submittedName>
        <fullName evidence="5">Putative UDP-glucosyltransferase YjiC</fullName>
    </submittedName>
</protein>
<feature type="domain" description="Glycosyltransferase family 28 N-terminal" evidence="3">
    <location>
        <begin position="6"/>
        <end position="103"/>
    </location>
</feature>
<accession>A0A6V8K3U7</accession>